<organism evidence="2 3">
    <name type="scientific">Ensifer canadensis</name>
    <dbReference type="NCBI Taxonomy" id="555315"/>
    <lineage>
        <taxon>Bacteria</taxon>
        <taxon>Pseudomonadati</taxon>
        <taxon>Pseudomonadota</taxon>
        <taxon>Alphaproteobacteria</taxon>
        <taxon>Hyphomicrobiales</taxon>
        <taxon>Rhizobiaceae</taxon>
        <taxon>Sinorhizobium/Ensifer group</taxon>
        <taxon>Ensifer</taxon>
    </lineage>
</organism>
<proteinExistence type="predicted"/>
<feature type="transmembrane region" description="Helical" evidence="1">
    <location>
        <begin position="57"/>
        <end position="77"/>
    </location>
</feature>
<keyword evidence="3" id="KW-1185">Reference proteome</keyword>
<dbReference type="RefSeq" id="WP_203527527.1">
    <property type="nucleotide sequence ID" value="NZ_CP083374.1"/>
</dbReference>
<dbReference type="AlphaFoldDB" id="A0AAW4FEC3"/>
<feature type="transmembrane region" description="Helical" evidence="1">
    <location>
        <begin position="25"/>
        <end position="45"/>
    </location>
</feature>
<keyword evidence="1" id="KW-0812">Transmembrane</keyword>
<sequence>MGREVHEVHYADADPVRYFERERGVFAWGSAALIVKIAPVALGHGQSLDPLAFGLQIYAFGASFGLGALATALIMIAEDLIDPSVIDEIVKRLWPEMTVEGDHVENPKPFEPNEQMRAADPCPKGKSPALWCTTGIPWLRVDPAGNQCGRSRARLRQSPQPAYRSQERGCVCATSMKSATIGRDQGHCETLFTVTSANPNLQGSFV</sequence>
<evidence type="ECO:0000313" key="3">
    <source>
        <dbReference type="Proteomes" id="UP000744980"/>
    </source>
</evidence>
<name>A0AAW4FEC3_9HYPH</name>
<dbReference type="EMBL" id="WXFA01000003">
    <property type="protein sequence ID" value="MBM3090480.1"/>
    <property type="molecule type" value="Genomic_DNA"/>
</dbReference>
<keyword evidence="1" id="KW-1133">Transmembrane helix</keyword>
<dbReference type="Proteomes" id="UP000744980">
    <property type="component" value="Unassembled WGS sequence"/>
</dbReference>
<comment type="caution">
    <text evidence="2">The sequence shown here is derived from an EMBL/GenBank/DDBJ whole genome shotgun (WGS) entry which is preliminary data.</text>
</comment>
<evidence type="ECO:0000313" key="2">
    <source>
        <dbReference type="EMBL" id="MBM3090480.1"/>
    </source>
</evidence>
<accession>A0AAW4FEC3</accession>
<evidence type="ECO:0000256" key="1">
    <source>
        <dbReference type="SAM" id="Phobius"/>
    </source>
</evidence>
<reference evidence="2 3" key="1">
    <citation type="submission" date="2020-01" db="EMBL/GenBank/DDBJ databases">
        <title>Draft genome assembly of Ensifer adhaerens T173.</title>
        <authorList>
            <person name="Craig J.E."/>
            <person name="Stinchcombe J.R."/>
        </authorList>
    </citation>
    <scope>NUCLEOTIDE SEQUENCE [LARGE SCALE GENOMIC DNA]</scope>
    <source>
        <strain evidence="2 3">T173</strain>
    </source>
</reference>
<keyword evidence="1" id="KW-0472">Membrane</keyword>
<gene>
    <name evidence="2" type="ORF">GFB56_06590</name>
</gene>
<protein>
    <submittedName>
        <fullName evidence="2">Uncharacterized protein</fullName>
    </submittedName>
</protein>